<reference evidence="7" key="1">
    <citation type="journal article" date="2009" name="Rice">
        <title>De Novo Next Generation Sequencing of Plant Genomes.</title>
        <authorList>
            <person name="Rounsley S."/>
            <person name="Marri P.R."/>
            <person name="Yu Y."/>
            <person name="He R."/>
            <person name="Sisneros N."/>
            <person name="Goicoechea J.L."/>
            <person name="Lee S.J."/>
            <person name="Angelova A."/>
            <person name="Kudrna D."/>
            <person name="Luo M."/>
            <person name="Affourtit J."/>
            <person name="Desany B."/>
            <person name="Knight J."/>
            <person name="Niazi F."/>
            <person name="Egholm M."/>
            <person name="Wing R.A."/>
        </authorList>
    </citation>
    <scope>NUCLEOTIDE SEQUENCE [LARGE SCALE GENOMIC DNA]</scope>
    <source>
        <strain evidence="7">cv. IRGC 105608</strain>
    </source>
</reference>
<sequence length="841" mass="94157">MQTKLFVRYFIIIDDLWAPSVWDVVRHAFPVNNCGSRIITTTKVDEVALACCVYNPQYIFKMKAISVDDSKKLLISITFGSGEHPGQFHKVTHEIARKCGGSPLALIIMGSLLAMQQETVQNLEDKLNRWQYVQKFLCNNLRVNPTSDEILKQVLNLCYISLPCCLKTCLLYLSVYPDNYILLKEDLVNQWIAQDFVCSSTRENAMEVAMSYFNKLVNLGLIQCRDIKYKSDLLTYAVHRIVHEFITRKAQEENFVTAIDYSQTTIRLSNKVHRFSLQLGSATYATTPANIGLSEIRSFIFIGLFNCMPSIREFKLLRVACLHFSCEDGNMIDLTEIYQLILLRYLQVNCNVTVKLPDQMQCLKHLETMEINANDAVVPSNILHLSFLQFQFQGMPNQPGVTDGIKNLSMDHPSTSYTTASLHDSMSASSPPVQTLELLPSECIFSGIPEWIAHFRQLRILKIVVREFLDSDMDILTELGSLAALSLYVQEPTAKGIVFKKGTFSALIFFEFRCHKLRIEFQEGAMPNLQRLYLVFDAHRGEGYRIALLGVEHLLNLGDISARIGIATGAIESDRGAAESVCKNAVGKHPSGPTFKVLGMVNQVQEANHLDRQKQSSDEDGSSSKRYRIQRGAGCDMTEISEMEIDIRQTTKTQLEDTRNLSDSREMHPAKACPGERCTADEDDSLTKQCRPLKMEPEDERNLADSRYGLFILADSIISLTSVYVRNSCWAIDRLTPIDGQKARGPMARPMARYFGPKGPRPDGPAHGTIFWPGPSTAWPDGGRARAGPARRRSGPCRPGPTTRPCLGPSTGTLARHGTAGPARHDGPAARPDTQKKKIGE</sequence>
<dbReference type="InterPro" id="IPR032675">
    <property type="entry name" value="LRR_dom_sf"/>
</dbReference>
<dbReference type="InterPro" id="IPR042197">
    <property type="entry name" value="Apaf_helical"/>
</dbReference>
<accession>A0A0D3EVL1</accession>
<dbReference type="Gene3D" id="1.10.10.10">
    <property type="entry name" value="Winged helix-like DNA-binding domain superfamily/Winged helix DNA-binding domain"/>
    <property type="match status" value="1"/>
</dbReference>
<dbReference type="InterPro" id="IPR027417">
    <property type="entry name" value="P-loop_NTPase"/>
</dbReference>
<evidence type="ECO:0000313" key="7">
    <source>
        <dbReference type="EnsemblPlants" id="OBART01G35330.1"/>
    </source>
</evidence>
<dbReference type="GO" id="GO:0002758">
    <property type="term" value="P:innate immune response-activating signaling pathway"/>
    <property type="evidence" value="ECO:0007669"/>
    <property type="project" value="UniProtKB-ARBA"/>
</dbReference>
<keyword evidence="8" id="KW-1185">Reference proteome</keyword>
<dbReference type="eggNOG" id="KOG4658">
    <property type="taxonomic scope" value="Eukaryota"/>
</dbReference>
<evidence type="ECO:0000256" key="1">
    <source>
        <dbReference type="ARBA" id="ARBA00022737"/>
    </source>
</evidence>
<dbReference type="InterPro" id="IPR055414">
    <property type="entry name" value="LRR_R13L4/SHOC2-like"/>
</dbReference>
<dbReference type="InterPro" id="IPR002182">
    <property type="entry name" value="NB-ARC"/>
</dbReference>
<dbReference type="Gramene" id="OBART01G35330.1">
    <property type="protein sequence ID" value="OBART01G35330.1"/>
    <property type="gene ID" value="OBART01G35330"/>
</dbReference>
<dbReference type="EnsemblPlants" id="OBART01G35330.1">
    <property type="protein sequence ID" value="OBART01G35330.1"/>
    <property type="gene ID" value="OBART01G35330"/>
</dbReference>
<dbReference type="SUPFAM" id="SSF52058">
    <property type="entry name" value="L domain-like"/>
    <property type="match status" value="1"/>
</dbReference>
<dbReference type="STRING" id="65489.A0A0D3EVL1"/>
<dbReference type="HOGENOM" id="CLU_338420_0_0_1"/>
<dbReference type="PANTHER" id="PTHR23155:SF1087">
    <property type="entry name" value="OS11G0462900 PROTEIN"/>
    <property type="match status" value="1"/>
</dbReference>
<evidence type="ECO:0000256" key="3">
    <source>
        <dbReference type="SAM" id="MobiDB-lite"/>
    </source>
</evidence>
<name>A0A0D3EVL1_9ORYZ</name>
<dbReference type="Proteomes" id="UP000026960">
    <property type="component" value="Chromosome 1"/>
</dbReference>
<dbReference type="PANTHER" id="PTHR23155">
    <property type="entry name" value="DISEASE RESISTANCE PROTEIN RP"/>
    <property type="match status" value="1"/>
</dbReference>
<dbReference type="InterPro" id="IPR044974">
    <property type="entry name" value="Disease_R_plants"/>
</dbReference>
<feature type="region of interest" description="Disordered" evidence="3">
    <location>
        <begin position="651"/>
        <end position="682"/>
    </location>
</feature>
<keyword evidence="1" id="KW-0677">Repeat</keyword>
<dbReference type="GO" id="GO:0009626">
    <property type="term" value="P:plant-type hypersensitive response"/>
    <property type="evidence" value="ECO:0007669"/>
    <property type="project" value="UniProtKB-ARBA"/>
</dbReference>
<dbReference type="FunFam" id="1.10.10.10:FF:000322">
    <property type="entry name" value="Probable disease resistance protein At1g63360"/>
    <property type="match status" value="1"/>
</dbReference>
<evidence type="ECO:0000313" key="8">
    <source>
        <dbReference type="Proteomes" id="UP000026960"/>
    </source>
</evidence>
<feature type="compositionally biased region" description="Basic and acidic residues" evidence="3">
    <location>
        <begin position="823"/>
        <end position="841"/>
    </location>
</feature>
<feature type="region of interest" description="Disordered" evidence="3">
    <location>
        <begin position="741"/>
        <end position="841"/>
    </location>
</feature>
<protein>
    <submittedName>
        <fullName evidence="7">Uncharacterized protein</fullName>
    </submittedName>
</protein>
<feature type="domain" description="Disease resistance protein winged helix" evidence="5">
    <location>
        <begin position="175"/>
        <end position="246"/>
    </location>
</feature>
<feature type="compositionally biased region" description="Low complexity" evidence="3">
    <location>
        <begin position="796"/>
        <end position="806"/>
    </location>
</feature>
<dbReference type="Pfam" id="PF23598">
    <property type="entry name" value="LRR_14"/>
    <property type="match status" value="2"/>
</dbReference>
<dbReference type="PaxDb" id="65489-OBART01G35330.1"/>
<dbReference type="Gene3D" id="3.80.10.10">
    <property type="entry name" value="Ribonuclease Inhibitor"/>
    <property type="match status" value="1"/>
</dbReference>
<feature type="region of interest" description="Disordered" evidence="3">
    <location>
        <begin position="607"/>
        <end position="628"/>
    </location>
</feature>
<evidence type="ECO:0000259" key="4">
    <source>
        <dbReference type="Pfam" id="PF00931"/>
    </source>
</evidence>
<evidence type="ECO:0000256" key="2">
    <source>
        <dbReference type="ARBA" id="ARBA00022821"/>
    </source>
</evidence>
<dbReference type="GO" id="GO:0042742">
    <property type="term" value="P:defense response to bacterium"/>
    <property type="evidence" value="ECO:0007669"/>
    <property type="project" value="UniProtKB-ARBA"/>
</dbReference>
<feature type="domain" description="Disease resistance R13L4/SHOC-2-like LRR" evidence="6">
    <location>
        <begin position="423"/>
        <end position="595"/>
    </location>
</feature>
<evidence type="ECO:0000259" key="6">
    <source>
        <dbReference type="Pfam" id="PF23598"/>
    </source>
</evidence>
<keyword evidence="2" id="KW-0611">Plant defense</keyword>
<dbReference type="Gene3D" id="1.10.8.430">
    <property type="entry name" value="Helical domain of apoptotic protease-activating factors"/>
    <property type="match status" value="1"/>
</dbReference>
<dbReference type="AlphaFoldDB" id="A0A0D3EVL1"/>
<dbReference type="GO" id="GO:0043531">
    <property type="term" value="F:ADP binding"/>
    <property type="evidence" value="ECO:0007669"/>
    <property type="project" value="InterPro"/>
</dbReference>
<feature type="compositionally biased region" description="Basic and acidic residues" evidence="3">
    <location>
        <begin position="608"/>
        <end position="617"/>
    </location>
</feature>
<organism evidence="7">
    <name type="scientific">Oryza barthii</name>
    <dbReference type="NCBI Taxonomy" id="65489"/>
    <lineage>
        <taxon>Eukaryota</taxon>
        <taxon>Viridiplantae</taxon>
        <taxon>Streptophyta</taxon>
        <taxon>Embryophyta</taxon>
        <taxon>Tracheophyta</taxon>
        <taxon>Spermatophyta</taxon>
        <taxon>Magnoliopsida</taxon>
        <taxon>Liliopsida</taxon>
        <taxon>Poales</taxon>
        <taxon>Poaceae</taxon>
        <taxon>BOP clade</taxon>
        <taxon>Oryzoideae</taxon>
        <taxon>Oryzeae</taxon>
        <taxon>Oryzinae</taxon>
        <taxon>Oryza</taxon>
    </lineage>
</organism>
<evidence type="ECO:0000259" key="5">
    <source>
        <dbReference type="Pfam" id="PF23559"/>
    </source>
</evidence>
<feature type="domain" description="NB-ARC" evidence="4">
    <location>
        <begin position="4"/>
        <end position="78"/>
    </location>
</feature>
<feature type="compositionally biased region" description="Basic and acidic residues" evidence="3">
    <location>
        <begin position="651"/>
        <end position="669"/>
    </location>
</feature>
<dbReference type="SUPFAM" id="SSF52540">
    <property type="entry name" value="P-loop containing nucleoside triphosphate hydrolases"/>
    <property type="match status" value="1"/>
</dbReference>
<dbReference type="Pfam" id="PF23559">
    <property type="entry name" value="WHD_DRP"/>
    <property type="match status" value="1"/>
</dbReference>
<feature type="domain" description="Disease resistance R13L4/SHOC-2-like LRR" evidence="6">
    <location>
        <begin position="296"/>
        <end position="408"/>
    </location>
</feature>
<reference evidence="7" key="2">
    <citation type="submission" date="2015-03" db="UniProtKB">
        <authorList>
            <consortium name="EnsemblPlants"/>
        </authorList>
    </citation>
    <scope>IDENTIFICATION</scope>
</reference>
<dbReference type="InterPro" id="IPR036388">
    <property type="entry name" value="WH-like_DNA-bd_sf"/>
</dbReference>
<dbReference type="Pfam" id="PF00931">
    <property type="entry name" value="NB-ARC"/>
    <property type="match status" value="1"/>
</dbReference>
<proteinExistence type="predicted"/>
<dbReference type="InterPro" id="IPR058922">
    <property type="entry name" value="WHD_DRP"/>
</dbReference>